<evidence type="ECO:0000313" key="2">
    <source>
        <dbReference type="EMBL" id="KAK7443796.1"/>
    </source>
</evidence>
<feature type="compositionally biased region" description="Polar residues" evidence="1">
    <location>
        <begin position="442"/>
        <end position="454"/>
    </location>
</feature>
<sequence>MPSIFSRSRTTSHLAPDSTLPTDEFGRVKSDDKERSRTLSTNAPLYRPTSAQSISPSSPTQAPIHPTYTYLPTNLSLPITPSGNAITNLGPDYGYLSYARHVVLSLDHVVRLVDVCCEELANRGGLSTPFIFSNLAMDIRVGRVRRLIDCFLGTTGKWVPPDGSGSFMMSGGGLTTERDREEAERKWREEAKFAGMHEIGMCLRWGLARVVRILTYGPQTPDAPGESAGFSSGTELRGLIPWEHYTHWRDQEALLGYPPTHFATFLTSSPGINYSVSGMQSSMQPNPSNPSQPHTPLPKTLTHILLSLLSLLARLTAHSASSGHTPPTLSPLFGPLIFGLGPPSTGFHETYIAYLRSVGAMEHIILSFVRWQDSAGQTSNTESNAMLNGSRSATGTTLGVPTRLKEWIKGYPAMLQGNFAAQPTTAPLPPSSFNPYAPDRNSGLSNISAPLTSGTGAGGGRRPEPRKGARTVRLISVRRNVRQYERDLVHTAAKWGETTPLGGFNAQSSTDLNSPMFGAGTRGNGLAESKEWERVIPGLPKEYREAKEREAGGYGGWSLTTKPTKMPPRYSEPFRKRLALPPSAQPEVGAGAKSVYDMGFAGEGDGAVSRSLSTYSTSSSKTSGSDLFSLPPSTSSSPTSLSPPSLSSFKSLTDLRWGEFEMGGFGGLGSDKDSFKALEFDLGESARLERLNWGKRYDRSNTSSGSGSGFSTGSGTRSKRESVSWNDFSEGGFDRVLSPSRSASEGETANGSKAERTTTFDDTLAFNPILGDALKEWPKDRHELVRKLKKREKALPPFGWDTSPIVGSEEVIEEAFIDVFCDLVYGSGWGLGLEGMRVVWGTVPVTSESLTRAAYATPTKDKEGKKDKDKDKEDEDMMLDDRDCNWALVEYKSLPHSTSSRNSPGKLTVSTSNSAAHPIIKLNPHDPRTGVTLLLFEEFVPLEYREQLAALAPGGSSAFSLRKRLPSLFSPASKSKSSSKSGVSSAALSMSKKKKLASTGGRGKNGEWKAAPTLNGRPYVVGSVPRSPSYREVEFEGLLRNQGSTTKLSLSGPRGEDTLARVESPSTVDGHRERDAPTPTPGFPKRMERATTPTPGAPLAQSTMVGQGQHANFSGSGVREGGGSLDEQHSQESGAHSTLGSQNHSNTHPQHPTAGMATNTPSKKVQVPKFRLPVSPSGPRKTGRTPMEYSTVDFETRLTTGSDSTEEEGDEDDYGDPSDKEAYSGANVDEEAVARRRNERLKEMEKKRQERRERRESRGLEGQDAWVDILVGAQSRRMGGQDAERRKRAVDPEQASLEVAQVLSAVRARGPPIGSDDEEMRGDEDRRVLQAQDPYGRESEDLEDVDEIEMVPRRDHAVYDDDEDEEIYNGQASDKREEDDEEDEPEPEPIPQPRRLGYFDLHPERRPVSTASEDPRARIMEGYDEEDEDEGVAGVSSAPTPAPASSVRPLPTLPPKSTPSPSTSSSNSSTPSNGHAAATKAPAAPSKATSKTAALIEMYRERERSGAAVVPPPSKIPLRRESDLPTPPASSSSPEPVAPTPRRPMPETPSKPKSVEPEPEPVTLEPPTIMIDDMAGRSSPARYVHGAPLHNVMEEEEEE</sequence>
<proteinExistence type="predicted"/>
<feature type="compositionally biased region" description="Acidic residues" evidence="1">
    <location>
        <begin position="1340"/>
        <end position="1349"/>
    </location>
</feature>
<feature type="compositionally biased region" description="Low complexity" evidence="1">
    <location>
        <begin position="1432"/>
        <end position="1450"/>
    </location>
</feature>
<feature type="compositionally biased region" description="Acidic residues" evidence="1">
    <location>
        <begin position="1377"/>
        <end position="1387"/>
    </location>
</feature>
<gene>
    <name evidence="2" type="ORF">VKT23_015577</name>
</gene>
<feature type="region of interest" description="Disordered" evidence="1">
    <location>
        <begin position="609"/>
        <end position="646"/>
    </location>
</feature>
<feature type="compositionally biased region" description="Polar residues" evidence="1">
    <location>
        <begin position="1131"/>
        <end position="1163"/>
    </location>
</feature>
<dbReference type="EMBL" id="JBANRG010000053">
    <property type="protein sequence ID" value="KAK7443796.1"/>
    <property type="molecule type" value="Genomic_DNA"/>
</dbReference>
<feature type="compositionally biased region" description="Acidic residues" evidence="1">
    <location>
        <begin position="1204"/>
        <end position="1216"/>
    </location>
</feature>
<feature type="compositionally biased region" description="Basic and acidic residues" evidence="1">
    <location>
        <begin position="24"/>
        <end position="37"/>
    </location>
</feature>
<feature type="region of interest" description="Disordered" evidence="1">
    <location>
        <begin position="1"/>
        <end position="65"/>
    </location>
</feature>
<dbReference type="Proteomes" id="UP001498398">
    <property type="component" value="Unassembled WGS sequence"/>
</dbReference>
<evidence type="ECO:0008006" key="4">
    <source>
        <dbReference type="Google" id="ProtNLM"/>
    </source>
</evidence>
<feature type="compositionally biased region" description="Pro residues" evidence="1">
    <location>
        <begin position="287"/>
        <end position="296"/>
    </location>
</feature>
<feature type="compositionally biased region" description="Low complexity" evidence="1">
    <location>
        <begin position="1459"/>
        <end position="1494"/>
    </location>
</feature>
<protein>
    <recommendedName>
        <fullName evidence="4">Meiotically up-regulated protein Msb1/Mug8 domain-containing protein</fullName>
    </recommendedName>
</protein>
<comment type="caution">
    <text evidence="2">The sequence shown here is derived from an EMBL/GenBank/DDBJ whole genome shotgun (WGS) entry which is preliminary data.</text>
</comment>
<reference evidence="2 3" key="1">
    <citation type="submission" date="2024-01" db="EMBL/GenBank/DDBJ databases">
        <title>A draft genome for the cacao thread blight pathogen Marasmiellus scandens.</title>
        <authorList>
            <person name="Baruah I.K."/>
            <person name="Leung J."/>
            <person name="Bukari Y."/>
            <person name="Amoako-Attah I."/>
            <person name="Meinhardt L.W."/>
            <person name="Bailey B.A."/>
            <person name="Cohen S.P."/>
        </authorList>
    </citation>
    <scope>NUCLEOTIDE SEQUENCE [LARGE SCALE GENOMIC DNA]</scope>
    <source>
        <strain evidence="2 3">GH-19</strain>
    </source>
</reference>
<feature type="compositionally biased region" description="Polar residues" evidence="1">
    <location>
        <begin position="38"/>
        <end position="61"/>
    </location>
</feature>
<feature type="compositionally biased region" description="Basic and acidic residues" evidence="1">
    <location>
        <begin position="1282"/>
        <end position="1291"/>
    </location>
</feature>
<feature type="region of interest" description="Disordered" evidence="1">
    <location>
        <begin position="378"/>
        <end position="397"/>
    </location>
</feature>
<dbReference type="PANTHER" id="PTHR28093">
    <property type="entry name" value="MORPHOGENESIS-RELATED PROTEIN MSB1"/>
    <property type="match status" value="1"/>
</dbReference>
<feature type="compositionally biased region" description="Polar residues" evidence="1">
    <location>
        <begin position="1100"/>
        <end position="1115"/>
    </location>
</feature>
<feature type="compositionally biased region" description="Acidic residues" evidence="1">
    <location>
        <begin position="1422"/>
        <end position="1431"/>
    </location>
</feature>
<evidence type="ECO:0000256" key="1">
    <source>
        <dbReference type="SAM" id="MobiDB-lite"/>
    </source>
</evidence>
<feature type="compositionally biased region" description="Basic and acidic residues" evidence="1">
    <location>
        <begin position="1401"/>
        <end position="1421"/>
    </location>
</feature>
<feature type="compositionally biased region" description="Basic and acidic residues" evidence="1">
    <location>
        <begin position="1350"/>
        <end position="1359"/>
    </location>
</feature>
<evidence type="ECO:0000313" key="3">
    <source>
        <dbReference type="Proteomes" id="UP001498398"/>
    </source>
</evidence>
<dbReference type="InterPro" id="IPR037508">
    <property type="entry name" value="Msb1/Mug8"/>
</dbReference>
<accession>A0ABR1IXC0</accession>
<feature type="compositionally biased region" description="Pro residues" evidence="1">
    <location>
        <begin position="1536"/>
        <end position="1549"/>
    </location>
</feature>
<feature type="compositionally biased region" description="Basic and acidic residues" evidence="1">
    <location>
        <begin position="1232"/>
        <end position="1261"/>
    </location>
</feature>
<organism evidence="2 3">
    <name type="scientific">Marasmiellus scandens</name>
    <dbReference type="NCBI Taxonomy" id="2682957"/>
    <lineage>
        <taxon>Eukaryota</taxon>
        <taxon>Fungi</taxon>
        <taxon>Dikarya</taxon>
        <taxon>Basidiomycota</taxon>
        <taxon>Agaricomycotina</taxon>
        <taxon>Agaricomycetes</taxon>
        <taxon>Agaricomycetidae</taxon>
        <taxon>Agaricales</taxon>
        <taxon>Marasmiineae</taxon>
        <taxon>Omphalotaceae</taxon>
        <taxon>Marasmiellus</taxon>
    </lineage>
</organism>
<feature type="compositionally biased region" description="Basic and acidic residues" evidence="1">
    <location>
        <begin position="859"/>
        <end position="871"/>
    </location>
</feature>
<dbReference type="PANTHER" id="PTHR28093:SF1">
    <property type="entry name" value="MORPHOGENESIS-RELATED PROTEIN MSB1"/>
    <property type="match status" value="1"/>
</dbReference>
<keyword evidence="3" id="KW-1185">Reference proteome</keyword>
<feature type="region of interest" description="Disordered" evidence="1">
    <location>
        <begin position="1044"/>
        <end position="1599"/>
    </location>
</feature>
<feature type="region of interest" description="Disordered" evidence="1">
    <location>
        <begin position="854"/>
        <end position="876"/>
    </location>
</feature>
<feature type="region of interest" description="Disordered" evidence="1">
    <location>
        <begin position="970"/>
        <end position="1020"/>
    </location>
</feature>
<feature type="compositionally biased region" description="Polar residues" evidence="1">
    <location>
        <begin position="739"/>
        <end position="751"/>
    </location>
</feature>
<name>A0ABR1IXC0_9AGAR</name>
<feature type="compositionally biased region" description="Low complexity" evidence="1">
    <location>
        <begin position="970"/>
        <end position="990"/>
    </location>
</feature>
<feature type="region of interest" description="Disordered" evidence="1">
    <location>
        <begin position="554"/>
        <end position="589"/>
    </location>
</feature>
<feature type="region of interest" description="Disordered" evidence="1">
    <location>
        <begin position="696"/>
        <end position="756"/>
    </location>
</feature>
<feature type="region of interest" description="Disordered" evidence="1">
    <location>
        <begin position="276"/>
        <end position="297"/>
    </location>
</feature>
<feature type="region of interest" description="Disordered" evidence="1">
    <location>
        <begin position="422"/>
        <end position="468"/>
    </location>
</feature>
<feature type="compositionally biased region" description="Polar residues" evidence="1">
    <location>
        <begin position="1"/>
        <end position="13"/>
    </location>
</feature>